<proteinExistence type="predicted"/>
<reference evidence="1" key="1">
    <citation type="journal article" date="2021" name="Proc. Natl. Acad. Sci. U.S.A.">
        <title>A Catalog of Tens of Thousands of Viruses from Human Metagenomes Reveals Hidden Associations with Chronic Diseases.</title>
        <authorList>
            <person name="Tisza M.J."/>
            <person name="Buck C.B."/>
        </authorList>
    </citation>
    <scope>NUCLEOTIDE SEQUENCE</scope>
    <source>
        <strain evidence="1">CtQ5V6</strain>
    </source>
</reference>
<sequence length="57" mass="6811">MRYDERYCRQPKNDCCGTCKYATYDKMQGYVCVNDSSDYTADFVEFNHVCDEWEGKK</sequence>
<evidence type="ECO:0000313" key="1">
    <source>
        <dbReference type="EMBL" id="DAE33387.1"/>
    </source>
</evidence>
<dbReference type="EMBL" id="BK059134">
    <property type="protein sequence ID" value="DAE33387.1"/>
    <property type="molecule type" value="Genomic_DNA"/>
</dbReference>
<protein>
    <submittedName>
        <fullName evidence="1">Uncharacterized protein</fullName>
    </submittedName>
</protein>
<accession>A0A8S5RQD0</accession>
<organism evidence="1">
    <name type="scientific">virus sp. ctQ5V6</name>
    <dbReference type="NCBI Taxonomy" id="2825815"/>
    <lineage>
        <taxon>Viruses</taxon>
    </lineage>
</organism>
<name>A0A8S5RQD0_9VIRU</name>